<protein>
    <submittedName>
        <fullName evidence="2">Uncharacterized protein</fullName>
    </submittedName>
</protein>
<comment type="caution">
    <text evidence="2">The sequence shown here is derived from an EMBL/GenBank/DDBJ whole genome shotgun (WGS) entry which is preliminary data.</text>
</comment>
<evidence type="ECO:0000256" key="1">
    <source>
        <dbReference type="SAM" id="MobiDB-lite"/>
    </source>
</evidence>
<name>A0A9P5HD29_9HYPO</name>
<evidence type="ECO:0000313" key="3">
    <source>
        <dbReference type="Proteomes" id="UP000722485"/>
    </source>
</evidence>
<organism evidence="2 3">
    <name type="scientific">Cylindrodendrum hubeiense</name>
    <dbReference type="NCBI Taxonomy" id="595255"/>
    <lineage>
        <taxon>Eukaryota</taxon>
        <taxon>Fungi</taxon>
        <taxon>Dikarya</taxon>
        <taxon>Ascomycota</taxon>
        <taxon>Pezizomycotina</taxon>
        <taxon>Sordariomycetes</taxon>
        <taxon>Hypocreomycetidae</taxon>
        <taxon>Hypocreales</taxon>
        <taxon>Nectriaceae</taxon>
        <taxon>Cylindrodendrum</taxon>
    </lineage>
</organism>
<gene>
    <name evidence="2" type="ORF">G7Z17_g6501</name>
</gene>
<evidence type="ECO:0000313" key="2">
    <source>
        <dbReference type="EMBL" id="KAF7549271.1"/>
    </source>
</evidence>
<dbReference type="Proteomes" id="UP000722485">
    <property type="component" value="Unassembled WGS sequence"/>
</dbReference>
<feature type="compositionally biased region" description="Basic and acidic residues" evidence="1">
    <location>
        <begin position="70"/>
        <end position="83"/>
    </location>
</feature>
<proteinExistence type="predicted"/>
<feature type="region of interest" description="Disordered" evidence="1">
    <location>
        <begin position="49"/>
        <end position="132"/>
    </location>
</feature>
<feature type="compositionally biased region" description="Acidic residues" evidence="1">
    <location>
        <begin position="157"/>
        <end position="169"/>
    </location>
</feature>
<dbReference type="EMBL" id="JAANBB010000126">
    <property type="protein sequence ID" value="KAF7549271.1"/>
    <property type="molecule type" value="Genomic_DNA"/>
</dbReference>
<dbReference type="AlphaFoldDB" id="A0A9P5HD29"/>
<feature type="region of interest" description="Disordered" evidence="1">
    <location>
        <begin position="152"/>
        <end position="201"/>
    </location>
</feature>
<feature type="compositionally biased region" description="Basic and acidic residues" evidence="1">
    <location>
        <begin position="100"/>
        <end position="128"/>
    </location>
</feature>
<feature type="compositionally biased region" description="Polar residues" evidence="1">
    <location>
        <begin position="182"/>
        <end position="196"/>
    </location>
</feature>
<accession>A0A9P5HD29</accession>
<sequence>MKQKILPSKLSSWIYVPQPFSIYDPADVERSIVAVNRFGCLRPGARTPTTAHAHHLTQHLNDTPTPSAHHYLDVSMRERKKGESSTPTMPGHSGFPQKRKQPEQSEKGEERESTTPAKEANHSERRELQSPMTRLEVDLSFIRYATQSLYKNKSSDDDMVPTSEEDSNSDDGRPHKRPKDAFNTNQDNGPDTNQDANQDDDENLIIEDVGDDTDNEDALQGFRRVKNQEDVLEEVEVCKPKDGRSLKNAEAYMKSLTLDGLIDRRIRASIATINNARLRFALRTGVTALDLRFDEDDLLLRWGRMGSYVVQAAANNTLGEIIAEPIDWNPATTDDIPVVTDLTSPETAHSPSARWISKELKKEVQNGLSYTGPQPQLCAIIREWLEPEKVELDTLFGRLHDLNVGVLGPLQRIRQFLNQEIYSNADREAIEKRLPLTLLKFFGAIDIRDRMPPDTAQHWTTFTKDWMGPEKTVSHYVSMMIAVWRNPGYWVLVKPIIALLMAMPSVVSVLEGGLRAWGLVKAEKKLIDDAKLCGWD</sequence>
<reference evidence="2" key="1">
    <citation type="submission" date="2020-03" db="EMBL/GenBank/DDBJ databases">
        <title>Draft Genome Sequence of Cylindrodendrum hubeiense.</title>
        <authorList>
            <person name="Buettner E."/>
            <person name="Kellner H."/>
        </authorList>
    </citation>
    <scope>NUCLEOTIDE SEQUENCE</scope>
    <source>
        <strain evidence="2">IHI 201604</strain>
    </source>
</reference>
<keyword evidence="3" id="KW-1185">Reference proteome</keyword>